<evidence type="ECO:0000256" key="6">
    <source>
        <dbReference type="ARBA" id="ARBA00022763"/>
    </source>
</evidence>
<dbReference type="InterPro" id="IPR017907">
    <property type="entry name" value="Znf_RING_CS"/>
</dbReference>
<evidence type="ECO:0000256" key="1">
    <source>
        <dbReference type="ARBA" id="ARBA00000900"/>
    </source>
</evidence>
<accession>A0A0R3RT80</accession>
<dbReference type="GO" id="GO:0031491">
    <property type="term" value="F:nucleosome binding"/>
    <property type="evidence" value="ECO:0007669"/>
    <property type="project" value="TreeGrafter"/>
</dbReference>
<dbReference type="Proteomes" id="UP000050640">
    <property type="component" value="Unplaced"/>
</dbReference>
<keyword evidence="10" id="KW-0539">Nucleus</keyword>
<evidence type="ECO:0000256" key="9">
    <source>
        <dbReference type="ARBA" id="ARBA00022833"/>
    </source>
</evidence>
<dbReference type="WBParaSite" id="EEL_0000515301-mRNA-1">
    <property type="protein sequence ID" value="EEL_0000515301-mRNA-1"/>
    <property type="gene ID" value="EEL_0000515301"/>
</dbReference>
<dbReference type="InterPro" id="IPR001841">
    <property type="entry name" value="Znf_RING"/>
</dbReference>
<evidence type="ECO:0000256" key="4">
    <source>
        <dbReference type="ARBA" id="ARBA00022679"/>
    </source>
</evidence>
<dbReference type="GO" id="GO:0061630">
    <property type="term" value="F:ubiquitin protein ligase activity"/>
    <property type="evidence" value="ECO:0007669"/>
    <property type="project" value="UniProtKB-EC"/>
</dbReference>
<evidence type="ECO:0000256" key="7">
    <source>
        <dbReference type="ARBA" id="ARBA00022771"/>
    </source>
</evidence>
<dbReference type="Gene3D" id="3.30.40.10">
    <property type="entry name" value="Zinc/RING finger domain, C3HC4 (zinc finger)"/>
    <property type="match status" value="1"/>
</dbReference>
<dbReference type="STRING" id="1147741.A0A0R3RT80"/>
<sequence length="362" mass="41068">MLTLSSFPIEVRFHHMDAAPVPLSDSVDSSLSSNQSFEAESFFLEYAPLKKMVEEEGNLDVFLLDAMTCSICFMIYDEPKQLECGHSFCSTCIDRLCNEMEEKYTCPLCRAHFTSPPVINYSLKGLKKKRVRCGLCVINGHAKMGHAVSRYGESKERVKIAQHTFKEMVNEITQFFKEFREMISGRMICVDNFFELLDKQRTQFKTLEASLSANAFISKKDIEMRLEHAQRLHEIYMRTGYQFAGFINNMFNEITVLTERTAVELEGHAVYGDILNKKELIAQSSEEQTRSWFEYQRKGRINSLCSAIARRNAAIARRHLMTCGPQSESEIVVDALAPTLSAEPNTSILPISTNGGLLAGQT</sequence>
<keyword evidence="4" id="KW-0808">Transferase</keyword>
<dbReference type="PROSITE" id="PS00518">
    <property type="entry name" value="ZF_RING_1"/>
    <property type="match status" value="1"/>
</dbReference>
<comment type="subcellular location">
    <subcellularLocation>
        <location evidence="2">Nucleus</location>
    </subcellularLocation>
</comment>
<dbReference type="EC" id="2.3.2.27" evidence="3"/>
<keyword evidence="8" id="KW-0833">Ubl conjugation pathway</keyword>
<dbReference type="InterPro" id="IPR013083">
    <property type="entry name" value="Znf_RING/FYVE/PHD"/>
</dbReference>
<name>A0A0R3RT80_9BILA</name>
<evidence type="ECO:0000256" key="10">
    <source>
        <dbReference type="ARBA" id="ARBA00023242"/>
    </source>
</evidence>
<dbReference type="GO" id="GO:0008270">
    <property type="term" value="F:zinc ion binding"/>
    <property type="evidence" value="ECO:0007669"/>
    <property type="project" value="UniProtKB-KW"/>
</dbReference>
<protein>
    <recommendedName>
        <fullName evidence="3">RING-type E3 ubiquitin transferase</fullName>
        <ecNumber evidence="3">2.3.2.27</ecNumber>
    </recommendedName>
</protein>
<keyword evidence="6" id="KW-0227">DNA damage</keyword>
<dbReference type="PANTHER" id="PTHR23328">
    <property type="entry name" value="RING-TYPE DOMAIN-CONTAINING PROTEIN"/>
    <property type="match status" value="1"/>
</dbReference>
<organism evidence="13 14">
    <name type="scientific">Elaeophora elaphi</name>
    <dbReference type="NCBI Taxonomy" id="1147741"/>
    <lineage>
        <taxon>Eukaryota</taxon>
        <taxon>Metazoa</taxon>
        <taxon>Ecdysozoa</taxon>
        <taxon>Nematoda</taxon>
        <taxon>Chromadorea</taxon>
        <taxon>Rhabditida</taxon>
        <taxon>Spirurina</taxon>
        <taxon>Spiruromorpha</taxon>
        <taxon>Filarioidea</taxon>
        <taxon>Onchocercidae</taxon>
        <taxon>Elaeophora</taxon>
    </lineage>
</organism>
<keyword evidence="5" id="KW-0479">Metal-binding</keyword>
<feature type="domain" description="RING-type" evidence="12">
    <location>
        <begin position="69"/>
        <end position="110"/>
    </location>
</feature>
<proteinExistence type="predicted"/>
<dbReference type="PROSITE" id="PS50089">
    <property type="entry name" value="ZF_RING_2"/>
    <property type="match status" value="1"/>
</dbReference>
<evidence type="ECO:0000256" key="3">
    <source>
        <dbReference type="ARBA" id="ARBA00012483"/>
    </source>
</evidence>
<dbReference type="InterPro" id="IPR051657">
    <property type="entry name" value="RNF168/RNF169_E3_ubiq-ligase"/>
</dbReference>
<reference evidence="14" key="1">
    <citation type="submission" date="2017-02" db="UniProtKB">
        <authorList>
            <consortium name="WormBaseParasite"/>
        </authorList>
    </citation>
    <scope>IDENTIFICATION</scope>
</reference>
<dbReference type="SUPFAM" id="SSF57850">
    <property type="entry name" value="RING/U-box"/>
    <property type="match status" value="1"/>
</dbReference>
<dbReference type="GO" id="GO:0035861">
    <property type="term" value="C:site of double-strand break"/>
    <property type="evidence" value="ECO:0007669"/>
    <property type="project" value="TreeGrafter"/>
</dbReference>
<evidence type="ECO:0000313" key="13">
    <source>
        <dbReference type="Proteomes" id="UP000050640"/>
    </source>
</evidence>
<comment type="catalytic activity">
    <reaction evidence="1">
        <text>S-ubiquitinyl-[E2 ubiquitin-conjugating enzyme]-L-cysteine + [acceptor protein]-L-lysine = [E2 ubiquitin-conjugating enzyme]-L-cysteine + N(6)-ubiquitinyl-[acceptor protein]-L-lysine.</text>
        <dbReference type="EC" id="2.3.2.27"/>
    </reaction>
</comment>
<evidence type="ECO:0000256" key="11">
    <source>
        <dbReference type="PROSITE-ProRule" id="PRU00175"/>
    </source>
</evidence>
<evidence type="ECO:0000313" key="14">
    <source>
        <dbReference type="WBParaSite" id="EEL_0000515301-mRNA-1"/>
    </source>
</evidence>
<keyword evidence="7 11" id="KW-0863">Zinc-finger</keyword>
<evidence type="ECO:0000259" key="12">
    <source>
        <dbReference type="PROSITE" id="PS50089"/>
    </source>
</evidence>
<keyword evidence="13" id="KW-1185">Reference proteome</keyword>
<dbReference type="SMART" id="SM00184">
    <property type="entry name" value="RING"/>
    <property type="match status" value="1"/>
</dbReference>
<dbReference type="PANTHER" id="PTHR23328:SF0">
    <property type="entry name" value="RING-TYPE DOMAIN-CONTAINING PROTEIN"/>
    <property type="match status" value="1"/>
</dbReference>
<keyword evidence="9" id="KW-0862">Zinc</keyword>
<dbReference type="Pfam" id="PF13445">
    <property type="entry name" value="zf-RING_UBOX"/>
    <property type="match status" value="1"/>
</dbReference>
<dbReference type="GO" id="GO:0005634">
    <property type="term" value="C:nucleus"/>
    <property type="evidence" value="ECO:0007669"/>
    <property type="project" value="UniProtKB-SubCell"/>
</dbReference>
<evidence type="ECO:0000256" key="2">
    <source>
        <dbReference type="ARBA" id="ARBA00004123"/>
    </source>
</evidence>
<evidence type="ECO:0000256" key="8">
    <source>
        <dbReference type="ARBA" id="ARBA00022786"/>
    </source>
</evidence>
<dbReference type="AlphaFoldDB" id="A0A0R3RT80"/>
<evidence type="ECO:0000256" key="5">
    <source>
        <dbReference type="ARBA" id="ARBA00022723"/>
    </source>
</evidence>
<dbReference type="InterPro" id="IPR027370">
    <property type="entry name" value="Znf-RING_euk"/>
</dbReference>
<dbReference type="GO" id="GO:0006302">
    <property type="term" value="P:double-strand break repair"/>
    <property type="evidence" value="ECO:0007669"/>
    <property type="project" value="TreeGrafter"/>
</dbReference>